<evidence type="ECO:0000313" key="2">
    <source>
        <dbReference type="EMBL" id="KAK9922431.1"/>
    </source>
</evidence>
<evidence type="ECO:0000256" key="1">
    <source>
        <dbReference type="SAM" id="MobiDB-lite"/>
    </source>
</evidence>
<feature type="compositionally biased region" description="Polar residues" evidence="1">
    <location>
        <begin position="1"/>
        <end position="41"/>
    </location>
</feature>
<feature type="region of interest" description="Disordered" evidence="1">
    <location>
        <begin position="1"/>
        <end position="92"/>
    </location>
</feature>
<dbReference type="Proteomes" id="UP001457282">
    <property type="component" value="Unassembled WGS sequence"/>
</dbReference>
<organism evidence="2 3">
    <name type="scientific">Rubus argutus</name>
    <name type="common">Southern blackberry</name>
    <dbReference type="NCBI Taxonomy" id="59490"/>
    <lineage>
        <taxon>Eukaryota</taxon>
        <taxon>Viridiplantae</taxon>
        <taxon>Streptophyta</taxon>
        <taxon>Embryophyta</taxon>
        <taxon>Tracheophyta</taxon>
        <taxon>Spermatophyta</taxon>
        <taxon>Magnoliopsida</taxon>
        <taxon>eudicotyledons</taxon>
        <taxon>Gunneridae</taxon>
        <taxon>Pentapetalae</taxon>
        <taxon>rosids</taxon>
        <taxon>fabids</taxon>
        <taxon>Rosales</taxon>
        <taxon>Rosaceae</taxon>
        <taxon>Rosoideae</taxon>
        <taxon>Rosoideae incertae sedis</taxon>
        <taxon>Rubus</taxon>
    </lineage>
</organism>
<protein>
    <submittedName>
        <fullName evidence="2">Uncharacterized protein</fullName>
    </submittedName>
</protein>
<gene>
    <name evidence="2" type="ORF">M0R45_030895</name>
</gene>
<proteinExistence type="predicted"/>
<comment type="caution">
    <text evidence="2">The sequence shown here is derived from an EMBL/GenBank/DDBJ whole genome shotgun (WGS) entry which is preliminary data.</text>
</comment>
<keyword evidence="3" id="KW-1185">Reference proteome</keyword>
<evidence type="ECO:0000313" key="3">
    <source>
        <dbReference type="Proteomes" id="UP001457282"/>
    </source>
</evidence>
<feature type="compositionally biased region" description="Low complexity" evidence="1">
    <location>
        <begin position="72"/>
        <end position="92"/>
    </location>
</feature>
<sequence>MPIQNHRSSPHPNHGTQPPNPSPSAIHNNLQIPTITETTQKPSPLPPPPHPHRESITTTTSSLCRRSHDPRLSAMSTPSSSPSLSPLLPAPSSLPVMSAPPCRRSRFLCHLLPATAQPASRQRPRALSLPKQKKKK</sequence>
<feature type="region of interest" description="Disordered" evidence="1">
    <location>
        <begin position="114"/>
        <end position="136"/>
    </location>
</feature>
<name>A0AAW1WEV3_RUBAR</name>
<accession>A0AAW1WEV3</accession>
<dbReference type="EMBL" id="JBEDUW010000006">
    <property type="protein sequence ID" value="KAK9922431.1"/>
    <property type="molecule type" value="Genomic_DNA"/>
</dbReference>
<dbReference type="AlphaFoldDB" id="A0AAW1WEV3"/>
<reference evidence="2 3" key="1">
    <citation type="journal article" date="2023" name="G3 (Bethesda)">
        <title>A chromosome-length genome assembly and annotation of blackberry (Rubus argutus, cv. 'Hillquist').</title>
        <authorList>
            <person name="Bruna T."/>
            <person name="Aryal R."/>
            <person name="Dudchenko O."/>
            <person name="Sargent D.J."/>
            <person name="Mead D."/>
            <person name="Buti M."/>
            <person name="Cavallini A."/>
            <person name="Hytonen T."/>
            <person name="Andres J."/>
            <person name="Pham M."/>
            <person name="Weisz D."/>
            <person name="Mascagni F."/>
            <person name="Usai G."/>
            <person name="Natali L."/>
            <person name="Bassil N."/>
            <person name="Fernandez G.E."/>
            <person name="Lomsadze A."/>
            <person name="Armour M."/>
            <person name="Olukolu B."/>
            <person name="Poorten T."/>
            <person name="Britton C."/>
            <person name="Davik J."/>
            <person name="Ashrafi H."/>
            <person name="Aiden E.L."/>
            <person name="Borodovsky M."/>
            <person name="Worthington M."/>
        </authorList>
    </citation>
    <scope>NUCLEOTIDE SEQUENCE [LARGE SCALE GENOMIC DNA]</scope>
    <source>
        <strain evidence="2">PI 553951</strain>
    </source>
</reference>